<dbReference type="SUPFAM" id="SSF52540">
    <property type="entry name" value="P-loop containing nucleoside triphosphate hydrolases"/>
    <property type="match status" value="1"/>
</dbReference>
<dbReference type="CDD" id="cd06223">
    <property type="entry name" value="PRTases_typeI"/>
    <property type="match status" value="1"/>
</dbReference>
<dbReference type="PANTHER" id="PTHR43344:SF20">
    <property type="entry name" value="URACIL PHOSPHORIBOSYLTRANSFERASE"/>
    <property type="match status" value="1"/>
</dbReference>
<dbReference type="SUPFAM" id="SSF53271">
    <property type="entry name" value="PRTase-like"/>
    <property type="match status" value="1"/>
</dbReference>
<dbReference type="EMBL" id="JAWRVE010000016">
    <property type="protein sequence ID" value="KAL1876452.1"/>
    <property type="molecule type" value="Genomic_DNA"/>
</dbReference>
<evidence type="ECO:0000313" key="3">
    <source>
        <dbReference type="Proteomes" id="UP001583177"/>
    </source>
</evidence>
<dbReference type="Pfam" id="PF13207">
    <property type="entry name" value="AAA_17"/>
    <property type="match status" value="1"/>
</dbReference>
<dbReference type="Gene3D" id="3.40.50.2020">
    <property type="match status" value="1"/>
</dbReference>
<dbReference type="InterPro" id="IPR000836">
    <property type="entry name" value="PRTase_dom"/>
</dbReference>
<dbReference type="Pfam" id="PF14681">
    <property type="entry name" value="UPRTase"/>
    <property type="match status" value="1"/>
</dbReference>
<name>A0ABR3XKD8_9PEZI</name>
<dbReference type="InterPro" id="IPR029057">
    <property type="entry name" value="PRTase-like"/>
</dbReference>
<keyword evidence="3" id="KW-1185">Reference proteome</keyword>
<dbReference type="Pfam" id="PF12710">
    <property type="entry name" value="HAD"/>
    <property type="match status" value="1"/>
</dbReference>
<dbReference type="Proteomes" id="UP001583177">
    <property type="component" value="Unassembled WGS sequence"/>
</dbReference>
<proteinExistence type="predicted"/>
<sequence>MSFSQDNPAVVGIYGVSGCGKTTLVARLMDNLREQDFAFFDGSQVLDRRVPGGLAAFKQMIGTEKSVYRELATQSIAAKCRSSGRVGVVAGDLTFWTGTVAVEVHTQADLETYTHILYLDTPAETISEYRRNDRTQSRPQMSVDDLRRWQGKEKSLLKDLCRDHGIMLLIEHVSLEDGISRIAGLIKDIRVHSEDMNMFRASGQLDNIMGPLENELKTVLVFDADNTLASIDTEARFWGEHLGLGKDDGSKLKQLFSHPAWDYSYKAFRQATWLYEEIPEPEFERLCGVVANDVVLHPELDYLLQCAEQKTFVRVLVVTGGIKRIWENVLQRCRPSANVAVIGGGRVSDGLVVTPGIKASIVRRLRWHYWMKVYAFGDSEVDIPMLRAADHAFVVTGDVETRSESMDQALERAVQDGLRARQILLPAGSSPRLAKDMVPVIEMDSALVTRILSDGHVKSRLGPLGQIHVKESMASQLLTTPMRNAYVDGPALREAHRKAGWWLAIQHISEMIGCEKTGRANIQQRWTEGYRLLGEEQTVIVALMRGSEPMALGVSEAFPAALLVHANAPQDLDDRHLTQKRTILLVDSVVNSGETVNDFVEHVRRIDKTVRIVVIASVIENKVFDRSFPWMYSDSKVGFVTMRLSDYGFKERTKRDITNRLYNTPHLH</sequence>
<dbReference type="Gene3D" id="3.40.50.1000">
    <property type="entry name" value="HAD superfamily/HAD-like"/>
    <property type="match status" value="1"/>
</dbReference>
<protein>
    <recommendedName>
        <fullName evidence="1">AAA+ ATPase domain-containing protein</fullName>
    </recommendedName>
</protein>
<gene>
    <name evidence="2" type="ORF">Daus18300_002696</name>
</gene>
<evidence type="ECO:0000313" key="2">
    <source>
        <dbReference type="EMBL" id="KAL1876452.1"/>
    </source>
</evidence>
<feature type="domain" description="AAA+ ATPase" evidence="1">
    <location>
        <begin position="7"/>
        <end position="197"/>
    </location>
</feature>
<dbReference type="SUPFAM" id="SSF56784">
    <property type="entry name" value="HAD-like"/>
    <property type="match status" value="1"/>
</dbReference>
<accession>A0ABR3XKD8</accession>
<comment type="caution">
    <text evidence="2">The sequence shown here is derived from an EMBL/GenBank/DDBJ whole genome shotgun (WGS) entry which is preliminary data.</text>
</comment>
<reference evidence="2 3" key="1">
    <citation type="journal article" date="2024" name="IMA Fungus">
        <title>IMA Genome - F19 : A genome assembly and annotation guide to empower mycologists, including annotated draft genome sequences of Ceratocystis pirilliformis, Diaporthe australafricana, Fusarium ophioides, Paecilomyces lecythidis, and Sporothrix stenoceras.</title>
        <authorList>
            <person name="Aylward J."/>
            <person name="Wilson A.M."/>
            <person name="Visagie C.M."/>
            <person name="Spraker J."/>
            <person name="Barnes I."/>
            <person name="Buitendag C."/>
            <person name="Ceriani C."/>
            <person name="Del Mar Angel L."/>
            <person name="du Plessis D."/>
            <person name="Fuchs T."/>
            <person name="Gasser K."/>
            <person name="Kramer D."/>
            <person name="Li W."/>
            <person name="Munsamy K."/>
            <person name="Piso A."/>
            <person name="Price J.L."/>
            <person name="Sonnekus B."/>
            <person name="Thomas C."/>
            <person name="van der Nest A."/>
            <person name="van Dijk A."/>
            <person name="van Heerden A."/>
            <person name="van Vuuren N."/>
            <person name="Yilmaz N."/>
            <person name="Duong T.A."/>
            <person name="van der Merwe N.A."/>
            <person name="Wingfield M.J."/>
            <person name="Wingfield B.D."/>
        </authorList>
    </citation>
    <scope>NUCLEOTIDE SEQUENCE [LARGE SCALE GENOMIC DNA]</scope>
    <source>
        <strain evidence="2 3">CMW 18300</strain>
    </source>
</reference>
<evidence type="ECO:0000259" key="1">
    <source>
        <dbReference type="SMART" id="SM00382"/>
    </source>
</evidence>
<dbReference type="InterPro" id="IPR027417">
    <property type="entry name" value="P-loop_NTPase"/>
</dbReference>
<dbReference type="InterPro" id="IPR003593">
    <property type="entry name" value="AAA+_ATPase"/>
</dbReference>
<dbReference type="InterPro" id="IPR050582">
    <property type="entry name" value="HAD-like_SerB"/>
</dbReference>
<dbReference type="InterPro" id="IPR036412">
    <property type="entry name" value="HAD-like_sf"/>
</dbReference>
<dbReference type="SMART" id="SM00382">
    <property type="entry name" value="AAA"/>
    <property type="match status" value="1"/>
</dbReference>
<dbReference type="PANTHER" id="PTHR43344">
    <property type="entry name" value="PHOSPHOSERINE PHOSPHATASE"/>
    <property type="match status" value="1"/>
</dbReference>
<organism evidence="2 3">
    <name type="scientific">Diaporthe australafricana</name>
    <dbReference type="NCBI Taxonomy" id="127596"/>
    <lineage>
        <taxon>Eukaryota</taxon>
        <taxon>Fungi</taxon>
        <taxon>Dikarya</taxon>
        <taxon>Ascomycota</taxon>
        <taxon>Pezizomycotina</taxon>
        <taxon>Sordariomycetes</taxon>
        <taxon>Sordariomycetidae</taxon>
        <taxon>Diaporthales</taxon>
        <taxon>Diaporthaceae</taxon>
        <taxon>Diaporthe</taxon>
    </lineage>
</organism>
<dbReference type="Gene3D" id="3.40.50.300">
    <property type="entry name" value="P-loop containing nucleotide triphosphate hydrolases"/>
    <property type="match status" value="1"/>
</dbReference>
<dbReference type="InterPro" id="IPR023214">
    <property type="entry name" value="HAD_sf"/>
</dbReference>